<feature type="repeat" description="PPR" evidence="2">
    <location>
        <begin position="89"/>
        <end position="123"/>
    </location>
</feature>
<sequence length="631" mass="70886">MIILLAIKILKFSTKTKCLSTFSPPNFTNLLQLSIESQSLTTTQKLHSKIIQLGLHQNSFIATKLISAYFTCQNPVDSRRVFDAFEHKNEFLWNILINGYAKNALFGESLNVFSQMFRCGVVPDEFTYSSIVKILGELGDLVNGRSVHGRCVRNGVVLDCVVGNSLMAMYGKCGGFQDSLKVFDEMPYRNVSSFNVVISGYMGVKEGNLDEELWDFVKDMLFEGWEFDAFTVSMLLSLCGEVKKNWCYGKELHCYIVRNGLEDDFVVSSDVHLGCCLIDMYAKSSRVEFGRRVFDRLKRRNVFAWTAMINGYVLNGDFDEALVLFREMQVEGVEPSKVSLISILPACCSFDCLKGGKQIHAFSTRRGLNHEVSLCNALIDMYSKSGSLSCARRVFEHDCVTKDAISWSSMVSAYSLHGNGKGAVGLYEKMLQHGMKPDRIVVVGVLSACARSGLVDEGFRRYSFAVNEYDLEPTLEMCACIVDMSGKAGQFDRALDFIKTMPMQPGPSIWGALVNASAIHGNSEVHDLAYRFLIQMEPENPSNYVSLSNLYATSQRWDVVAEVRTTMKDRGLKKFPGCSWISINTETHSFYVADKSHPCSVVIYDMLDQLILAMKRDDNGVRFEDTVKVYE</sequence>
<dbReference type="Pfam" id="PF01535">
    <property type="entry name" value="PPR"/>
    <property type="match status" value="3"/>
</dbReference>
<dbReference type="FunFam" id="1.25.40.10:FF:000073">
    <property type="entry name" value="Pentatricopeptide repeat-containing protein chloroplastic"/>
    <property type="match status" value="1"/>
</dbReference>
<evidence type="ECO:0000313" key="4">
    <source>
        <dbReference type="Proteomes" id="UP000224567"/>
    </source>
</evidence>
<dbReference type="EMBL" id="MLFT02000302">
    <property type="protein sequence ID" value="PHT27862.1"/>
    <property type="molecule type" value="Genomic_DNA"/>
</dbReference>
<dbReference type="FunFam" id="1.25.40.10:FF:000996">
    <property type="entry name" value="Small kernel1"/>
    <property type="match status" value="1"/>
</dbReference>
<feature type="repeat" description="PPR" evidence="2">
    <location>
        <begin position="301"/>
        <end position="335"/>
    </location>
</feature>
<dbReference type="PANTHER" id="PTHR47926">
    <property type="entry name" value="PENTATRICOPEPTIDE REPEAT-CONTAINING PROTEIN"/>
    <property type="match status" value="1"/>
</dbReference>
<feature type="repeat" description="PPR" evidence="2">
    <location>
        <begin position="403"/>
        <end position="437"/>
    </location>
</feature>
<dbReference type="Gene3D" id="1.25.40.10">
    <property type="entry name" value="Tetratricopeptide repeat domain"/>
    <property type="match status" value="5"/>
</dbReference>
<dbReference type="Pfam" id="PF13041">
    <property type="entry name" value="PPR_2"/>
    <property type="match status" value="2"/>
</dbReference>
<name>A0A2G2V4E8_CAPBA</name>
<evidence type="ECO:0000256" key="2">
    <source>
        <dbReference type="PROSITE-ProRule" id="PRU00708"/>
    </source>
</evidence>
<keyword evidence="1" id="KW-0677">Repeat</keyword>
<dbReference type="OrthoDB" id="879807at2759"/>
<gene>
    <name evidence="3" type="ORF">CQW23_32537</name>
</gene>
<evidence type="ECO:0008006" key="5">
    <source>
        <dbReference type="Google" id="ProtNLM"/>
    </source>
</evidence>
<dbReference type="InterPro" id="IPR046848">
    <property type="entry name" value="E_motif"/>
</dbReference>
<dbReference type="Pfam" id="PF20431">
    <property type="entry name" value="E_motif"/>
    <property type="match status" value="1"/>
</dbReference>
<evidence type="ECO:0000313" key="3">
    <source>
        <dbReference type="EMBL" id="PHT27862.1"/>
    </source>
</evidence>
<reference evidence="3 4" key="1">
    <citation type="journal article" date="2017" name="Genome Biol.">
        <title>New reference genome sequences of hot pepper reveal the massive evolution of plant disease-resistance genes by retroduplication.</title>
        <authorList>
            <person name="Kim S."/>
            <person name="Park J."/>
            <person name="Yeom S.I."/>
            <person name="Kim Y.M."/>
            <person name="Seo E."/>
            <person name="Kim K.T."/>
            <person name="Kim M.S."/>
            <person name="Lee J.M."/>
            <person name="Cheong K."/>
            <person name="Shin H.S."/>
            <person name="Kim S.B."/>
            <person name="Han K."/>
            <person name="Lee J."/>
            <person name="Park M."/>
            <person name="Lee H.A."/>
            <person name="Lee H.Y."/>
            <person name="Lee Y."/>
            <person name="Oh S."/>
            <person name="Lee J.H."/>
            <person name="Choi E."/>
            <person name="Choi E."/>
            <person name="Lee S.E."/>
            <person name="Jeon J."/>
            <person name="Kim H."/>
            <person name="Choi G."/>
            <person name="Song H."/>
            <person name="Lee J."/>
            <person name="Lee S.C."/>
            <person name="Kwon J.K."/>
            <person name="Lee H.Y."/>
            <person name="Koo N."/>
            <person name="Hong Y."/>
            <person name="Kim R.W."/>
            <person name="Kang W.H."/>
            <person name="Huh J.H."/>
            <person name="Kang B.C."/>
            <person name="Yang T.J."/>
            <person name="Lee Y.H."/>
            <person name="Bennetzen J.L."/>
            <person name="Choi D."/>
        </authorList>
    </citation>
    <scope>NUCLEOTIDE SEQUENCE [LARGE SCALE GENOMIC DNA]</scope>
    <source>
        <strain evidence="4">cv. PBC81</strain>
    </source>
</reference>
<accession>A0A2G2V4E8</accession>
<dbReference type="PROSITE" id="PS51375">
    <property type="entry name" value="PPR"/>
    <property type="match status" value="4"/>
</dbReference>
<dbReference type="InterPro" id="IPR011990">
    <property type="entry name" value="TPR-like_helical_dom_sf"/>
</dbReference>
<comment type="caution">
    <text evidence="3">The sequence shown here is derived from an EMBL/GenBank/DDBJ whole genome shotgun (WGS) entry which is preliminary data.</text>
</comment>
<dbReference type="NCBIfam" id="TIGR00756">
    <property type="entry name" value="PPR"/>
    <property type="match status" value="3"/>
</dbReference>
<dbReference type="GO" id="GO:0003723">
    <property type="term" value="F:RNA binding"/>
    <property type="evidence" value="ECO:0007669"/>
    <property type="project" value="InterPro"/>
</dbReference>
<dbReference type="AlphaFoldDB" id="A0A2G2V4E8"/>
<evidence type="ECO:0000256" key="1">
    <source>
        <dbReference type="ARBA" id="ARBA00022737"/>
    </source>
</evidence>
<dbReference type="InterPro" id="IPR002885">
    <property type="entry name" value="PPR_rpt"/>
</dbReference>
<reference evidence="4" key="2">
    <citation type="journal article" date="2017" name="J. Anim. Genet.">
        <title>Multiple reference genome sequences of hot pepper reveal the massive evolution of plant disease resistance genes by retroduplication.</title>
        <authorList>
            <person name="Kim S."/>
            <person name="Park J."/>
            <person name="Yeom S.-I."/>
            <person name="Kim Y.-M."/>
            <person name="Seo E."/>
            <person name="Kim K.-T."/>
            <person name="Kim M.-S."/>
            <person name="Lee J.M."/>
            <person name="Cheong K."/>
            <person name="Shin H.-S."/>
            <person name="Kim S.-B."/>
            <person name="Han K."/>
            <person name="Lee J."/>
            <person name="Park M."/>
            <person name="Lee H.-A."/>
            <person name="Lee H.-Y."/>
            <person name="Lee Y."/>
            <person name="Oh S."/>
            <person name="Lee J.H."/>
            <person name="Choi E."/>
            <person name="Choi E."/>
            <person name="Lee S.E."/>
            <person name="Jeon J."/>
            <person name="Kim H."/>
            <person name="Choi G."/>
            <person name="Song H."/>
            <person name="Lee J."/>
            <person name="Lee S.-C."/>
            <person name="Kwon J.-K."/>
            <person name="Lee H.-Y."/>
            <person name="Koo N."/>
            <person name="Hong Y."/>
            <person name="Kim R.W."/>
            <person name="Kang W.-H."/>
            <person name="Huh J.H."/>
            <person name="Kang B.-C."/>
            <person name="Yang T.-J."/>
            <person name="Lee Y.-H."/>
            <person name="Bennetzen J.L."/>
            <person name="Choi D."/>
        </authorList>
    </citation>
    <scope>NUCLEOTIDE SEQUENCE [LARGE SCALE GENOMIC DNA]</scope>
    <source>
        <strain evidence="4">cv. PBC81</strain>
    </source>
</reference>
<keyword evidence="4" id="KW-1185">Reference proteome</keyword>
<proteinExistence type="predicted"/>
<feature type="repeat" description="PPR" evidence="2">
    <location>
        <begin position="159"/>
        <end position="193"/>
    </location>
</feature>
<organism evidence="3 4">
    <name type="scientific">Capsicum baccatum</name>
    <name type="common">Peruvian pepper</name>
    <dbReference type="NCBI Taxonomy" id="33114"/>
    <lineage>
        <taxon>Eukaryota</taxon>
        <taxon>Viridiplantae</taxon>
        <taxon>Streptophyta</taxon>
        <taxon>Embryophyta</taxon>
        <taxon>Tracheophyta</taxon>
        <taxon>Spermatophyta</taxon>
        <taxon>Magnoliopsida</taxon>
        <taxon>eudicotyledons</taxon>
        <taxon>Gunneridae</taxon>
        <taxon>Pentapetalae</taxon>
        <taxon>asterids</taxon>
        <taxon>lamiids</taxon>
        <taxon>Solanales</taxon>
        <taxon>Solanaceae</taxon>
        <taxon>Solanoideae</taxon>
        <taxon>Capsiceae</taxon>
        <taxon>Capsicum</taxon>
    </lineage>
</organism>
<dbReference type="PANTHER" id="PTHR47926:SF347">
    <property type="entry name" value="PENTATRICOPEPTIDE REPEAT-CONTAINING PROTEIN"/>
    <property type="match status" value="1"/>
</dbReference>
<dbReference type="GO" id="GO:0009451">
    <property type="term" value="P:RNA modification"/>
    <property type="evidence" value="ECO:0007669"/>
    <property type="project" value="InterPro"/>
</dbReference>
<dbReference type="InterPro" id="IPR046960">
    <property type="entry name" value="PPR_At4g14850-like_plant"/>
</dbReference>
<dbReference type="Proteomes" id="UP000224567">
    <property type="component" value="Unassembled WGS sequence"/>
</dbReference>
<protein>
    <recommendedName>
        <fullName evidence="5">Pentatricopeptide repeat-containing protein</fullName>
    </recommendedName>
</protein>